<dbReference type="CDD" id="cd02585">
    <property type="entry name" value="HAD_PMM"/>
    <property type="match status" value="1"/>
</dbReference>
<organism evidence="14 15">
    <name type="scientific">Hamiltosporidium tvaerminnensis</name>
    <dbReference type="NCBI Taxonomy" id="1176355"/>
    <lineage>
        <taxon>Eukaryota</taxon>
        <taxon>Fungi</taxon>
        <taxon>Fungi incertae sedis</taxon>
        <taxon>Microsporidia</taxon>
        <taxon>Dubosqiidae</taxon>
        <taxon>Hamiltosporidium</taxon>
    </lineage>
</organism>
<evidence type="ECO:0000256" key="9">
    <source>
        <dbReference type="ARBA" id="ARBA00023235"/>
    </source>
</evidence>
<dbReference type="SUPFAM" id="SSF56784">
    <property type="entry name" value="HAD-like"/>
    <property type="match status" value="1"/>
</dbReference>
<dbReference type="EC" id="5.4.2.8" evidence="5 13"/>
<dbReference type="InterPro" id="IPR036412">
    <property type="entry name" value="HAD-like_sf"/>
</dbReference>
<feature type="binding site" evidence="11">
    <location>
        <position position="21"/>
    </location>
    <ligand>
        <name>alpha-D-mannose 1-phosphate</name>
        <dbReference type="ChEBI" id="CHEBI:58409"/>
    </ligand>
</feature>
<dbReference type="GO" id="GO:0009298">
    <property type="term" value="P:GDP-mannose biosynthetic process"/>
    <property type="evidence" value="ECO:0007669"/>
    <property type="project" value="UniProtKB-UniPathway"/>
</dbReference>
<dbReference type="GO" id="GO:0006487">
    <property type="term" value="P:protein N-linked glycosylation"/>
    <property type="evidence" value="ECO:0007669"/>
    <property type="project" value="TreeGrafter"/>
</dbReference>
<keyword evidence="7 12" id="KW-0479">Metal-binding</keyword>
<dbReference type="SFLD" id="SFLDG01143">
    <property type="entry name" value="C2.B.3:_Phosphomannomutase_Lik"/>
    <property type="match status" value="1"/>
</dbReference>
<feature type="binding site" evidence="12">
    <location>
        <position position="209"/>
    </location>
    <ligand>
        <name>Mg(2+)</name>
        <dbReference type="ChEBI" id="CHEBI:18420"/>
        <label>1</label>
    </ligand>
</feature>
<comment type="catalytic activity">
    <reaction evidence="13">
        <text>alpha-D-mannose 1-phosphate = D-mannose 6-phosphate</text>
        <dbReference type="Rhea" id="RHEA:11140"/>
        <dbReference type="ChEBI" id="CHEBI:58409"/>
        <dbReference type="ChEBI" id="CHEBI:58735"/>
        <dbReference type="EC" id="5.4.2.8"/>
    </reaction>
</comment>
<feature type="binding site" evidence="11">
    <location>
        <position position="179"/>
    </location>
    <ligand>
        <name>alpha-D-mannose 1-phosphate</name>
        <dbReference type="ChEBI" id="CHEBI:58409"/>
    </ligand>
</feature>
<dbReference type="SFLD" id="SFLDS00003">
    <property type="entry name" value="Haloacid_Dehalogenase"/>
    <property type="match status" value="1"/>
</dbReference>
<dbReference type="SFLD" id="SFLDF00445">
    <property type="entry name" value="alpha-phosphomannomutase"/>
    <property type="match status" value="1"/>
</dbReference>
<dbReference type="Proteomes" id="UP000292282">
    <property type="component" value="Unassembled WGS sequence"/>
</dbReference>
<evidence type="ECO:0000256" key="3">
    <source>
        <dbReference type="ARBA" id="ARBA00009736"/>
    </source>
</evidence>
<evidence type="ECO:0000256" key="5">
    <source>
        <dbReference type="ARBA" id="ARBA00012730"/>
    </source>
</evidence>
<dbReference type="GO" id="GO:0046872">
    <property type="term" value="F:metal ion binding"/>
    <property type="evidence" value="ECO:0007669"/>
    <property type="project" value="UniProtKB-KW"/>
</dbReference>
<feature type="active site" description="Proton donor/acceptor" evidence="10">
    <location>
        <position position="14"/>
    </location>
</feature>
<gene>
    <name evidence="14" type="ORF">CWI38_0315p0010</name>
</gene>
<dbReference type="SFLD" id="SFLDG01140">
    <property type="entry name" value="C2.B:_Phosphomannomutase_and_P"/>
    <property type="match status" value="1"/>
</dbReference>
<proteinExistence type="inferred from homology"/>
<dbReference type="GO" id="GO:0004615">
    <property type="term" value="F:phosphomannomutase activity"/>
    <property type="evidence" value="ECO:0007669"/>
    <property type="project" value="UniProtKB-EC"/>
</dbReference>
<dbReference type="InterPro" id="IPR043169">
    <property type="entry name" value="PMM_cap"/>
</dbReference>
<feature type="binding site" evidence="12">
    <location>
        <position position="14"/>
    </location>
    <ligand>
        <name>Mg(2+)</name>
        <dbReference type="ChEBI" id="CHEBI:18420"/>
        <label>1</label>
    </ligand>
</feature>
<dbReference type="AlphaFoldDB" id="A0A4Q9M181"/>
<evidence type="ECO:0000256" key="2">
    <source>
        <dbReference type="ARBA" id="ARBA00004699"/>
    </source>
</evidence>
<evidence type="ECO:0000256" key="13">
    <source>
        <dbReference type="RuleBase" id="RU361118"/>
    </source>
</evidence>
<comment type="caution">
    <text evidence="14">The sequence shown here is derived from an EMBL/GenBank/DDBJ whole genome shotgun (WGS) entry which is preliminary data.</text>
</comment>
<keyword evidence="6 13" id="KW-0963">Cytoplasm</keyword>
<name>A0A4Q9M181_9MICR</name>
<dbReference type="InterPro" id="IPR005002">
    <property type="entry name" value="PMM"/>
</dbReference>
<evidence type="ECO:0000313" key="15">
    <source>
        <dbReference type="Proteomes" id="UP000292282"/>
    </source>
</evidence>
<feature type="active site" description="Nucleophile" evidence="10">
    <location>
        <position position="12"/>
    </location>
</feature>
<comment type="similarity">
    <text evidence="3 13">Belongs to the eukaryotic PMM family.</text>
</comment>
<dbReference type="GO" id="GO:0006013">
    <property type="term" value="P:mannose metabolic process"/>
    <property type="evidence" value="ECO:0007669"/>
    <property type="project" value="TreeGrafter"/>
</dbReference>
<accession>A0A4Q9M181</accession>
<evidence type="ECO:0000256" key="11">
    <source>
        <dbReference type="PIRSR" id="PIRSR605002-2"/>
    </source>
</evidence>
<reference evidence="14 15" key="1">
    <citation type="submission" date="2017-12" db="EMBL/GenBank/DDBJ databases">
        <authorList>
            <person name="Pombert J.-F."/>
            <person name="Haag K.L."/>
            <person name="Ebert D."/>
        </authorList>
    </citation>
    <scope>NUCLEOTIDE SEQUENCE [LARGE SCALE GENOMIC DNA]</scope>
    <source>
        <strain evidence="14">IL-G-3</strain>
    </source>
</reference>
<evidence type="ECO:0000256" key="7">
    <source>
        <dbReference type="ARBA" id="ARBA00022723"/>
    </source>
</evidence>
<comment type="pathway">
    <text evidence="2 13">Nucleotide-sugar biosynthesis; GDP-alpha-D-mannose biosynthesis; alpha-D-mannose 1-phosphate from D-fructose 6-phosphate: step 2/2.</text>
</comment>
<dbReference type="STRING" id="1176355.A0A4Q9M181"/>
<evidence type="ECO:0000256" key="6">
    <source>
        <dbReference type="ARBA" id="ARBA00022490"/>
    </source>
</evidence>
<feature type="binding site" evidence="11">
    <location>
        <position position="134"/>
    </location>
    <ligand>
        <name>alpha-D-mannose 1-phosphate</name>
        <dbReference type="ChEBI" id="CHEBI:58409"/>
    </ligand>
</feature>
<comment type="cofactor">
    <cofactor evidence="12">
        <name>Mg(2+)</name>
        <dbReference type="ChEBI" id="CHEBI:18420"/>
    </cofactor>
</comment>
<dbReference type="Gene3D" id="3.40.50.1000">
    <property type="entry name" value="HAD superfamily/HAD-like"/>
    <property type="match status" value="1"/>
</dbReference>
<dbReference type="PANTHER" id="PTHR10466">
    <property type="entry name" value="PHOSPHOMANNOMUTASE"/>
    <property type="match status" value="1"/>
</dbReference>
<dbReference type="InterPro" id="IPR006379">
    <property type="entry name" value="HAD-SF_hydro_IIB"/>
</dbReference>
<sequence>MARDTKTCFLFDVDGTLTPSRQKITPEVLNMLKDIKSKVYIAFVGGSDINKQIEQVGDDCLKIFDFGFPENGVAFYEGTNLVEQTKIIDVLGEELYKKFVNYCLSYFSKIDIPIKRGTFIEYRNSMINLCPIGRSCSKEERKEFKKFDDVHLVRQKMVDALQKEFGKYNLQFSIGGEISIDCFPKGWDKTYCIQHLEKKNIKNIYFFGDMTHPGGNDYEIFVDKRVVGIKVEGPSDTVKKVYEKIKEKELFYSKGVDNCFYLLNITTNEFENPFLTRKSSRVPLDALKKDCNITEKPLRCKFSSLNTLLFLKIYTGKNNQDLPDLIQKPKCNSINITKKGLNGRLAKVGIIGKNSS</sequence>
<comment type="subcellular location">
    <subcellularLocation>
        <location evidence="1 13">Cytoplasm</location>
    </subcellularLocation>
</comment>
<dbReference type="FunFam" id="3.30.1240.20:FF:000001">
    <property type="entry name" value="Phosphomannomutase"/>
    <property type="match status" value="1"/>
</dbReference>
<dbReference type="NCBIfam" id="TIGR01484">
    <property type="entry name" value="HAD-SF-IIB"/>
    <property type="match status" value="1"/>
</dbReference>
<dbReference type="OrthoDB" id="10264771at2759"/>
<dbReference type="Pfam" id="PF03332">
    <property type="entry name" value="PMM"/>
    <property type="match status" value="1"/>
</dbReference>
<dbReference type="UniPathway" id="UPA00126">
    <property type="reaction ID" value="UER00424"/>
</dbReference>
<feature type="binding site" evidence="12">
    <location>
        <position position="12"/>
    </location>
    <ligand>
        <name>Mg(2+)</name>
        <dbReference type="ChEBI" id="CHEBI:18420"/>
        <label>1</label>
    </ligand>
</feature>
<comment type="subunit">
    <text evidence="4 13">Homodimer.</text>
</comment>
<keyword evidence="9 13" id="KW-0413">Isomerase</keyword>
<evidence type="ECO:0000256" key="4">
    <source>
        <dbReference type="ARBA" id="ARBA00011738"/>
    </source>
</evidence>
<feature type="binding site" evidence="11">
    <location>
        <position position="181"/>
    </location>
    <ligand>
        <name>alpha-D-mannose 1-phosphate</name>
        <dbReference type="ChEBI" id="CHEBI:58409"/>
    </ligand>
</feature>
<dbReference type="Gene3D" id="3.30.1240.20">
    <property type="match status" value="1"/>
</dbReference>
<feature type="binding site" evidence="12">
    <location>
        <position position="223"/>
    </location>
    <ligand>
        <name>Mg(2+)</name>
        <dbReference type="ChEBI" id="CHEBI:18420"/>
        <label>1</label>
    </ligand>
</feature>
<keyword evidence="15" id="KW-1185">Reference proteome</keyword>
<protein>
    <recommendedName>
        <fullName evidence="5 13">Phosphomannomutase</fullName>
        <ecNumber evidence="5 13">5.4.2.8</ecNumber>
    </recommendedName>
</protein>
<dbReference type="InterPro" id="IPR023214">
    <property type="entry name" value="HAD_sf"/>
</dbReference>
<feature type="binding site" evidence="11">
    <location>
        <position position="141"/>
    </location>
    <ligand>
        <name>alpha-D-mannose 1-phosphate</name>
        <dbReference type="ChEBI" id="CHEBI:58409"/>
    </ligand>
</feature>
<evidence type="ECO:0000256" key="8">
    <source>
        <dbReference type="ARBA" id="ARBA00022842"/>
    </source>
</evidence>
<evidence type="ECO:0000256" key="12">
    <source>
        <dbReference type="PIRSR" id="PIRSR605002-3"/>
    </source>
</evidence>
<feature type="binding site" evidence="11">
    <location>
        <position position="123"/>
    </location>
    <ligand>
        <name>alpha-D-mannose 1-phosphate</name>
        <dbReference type="ChEBI" id="CHEBI:58409"/>
    </ligand>
</feature>
<dbReference type="PANTHER" id="PTHR10466:SF0">
    <property type="entry name" value="PHOSPHOMANNOMUTASE"/>
    <property type="match status" value="1"/>
</dbReference>
<evidence type="ECO:0000256" key="10">
    <source>
        <dbReference type="PIRSR" id="PIRSR605002-1"/>
    </source>
</evidence>
<evidence type="ECO:0000256" key="1">
    <source>
        <dbReference type="ARBA" id="ARBA00004496"/>
    </source>
</evidence>
<evidence type="ECO:0000313" key="14">
    <source>
        <dbReference type="EMBL" id="TBU15178.1"/>
    </source>
</evidence>
<feature type="binding site" evidence="12">
    <location>
        <position position="221"/>
    </location>
    <ligand>
        <name>Mg(2+)</name>
        <dbReference type="ChEBI" id="CHEBI:18420"/>
        <label>1</label>
    </ligand>
</feature>
<keyword evidence="8 12" id="KW-0460">Magnesium</keyword>
<comment type="function">
    <text evidence="13">Involved in the synthesis of the GDP-mannose and dolichol-phosphate-mannose required for a number of critical mannosyl transfer reactions.</text>
</comment>
<dbReference type="GO" id="GO:0005829">
    <property type="term" value="C:cytosol"/>
    <property type="evidence" value="ECO:0007669"/>
    <property type="project" value="TreeGrafter"/>
</dbReference>
<dbReference type="EMBL" id="PITK01000315">
    <property type="protein sequence ID" value="TBU15178.1"/>
    <property type="molecule type" value="Genomic_DNA"/>
</dbReference>
<dbReference type="VEuPathDB" id="MicrosporidiaDB:CWI38_0315p0010"/>